<dbReference type="Proteomes" id="UP000183918">
    <property type="component" value="Unassembled WGS sequence"/>
</dbReference>
<sequence>MLPNLFLERIKKMLSSDEYDKFLASYEIERKHGLRFNSLKADYDNFKDKNIDNIQLTEVPWAKNGYFYENEDRPGKSPYHEAGVYYIQEPSAMAPAAYLDAKPGDYVLDLCSAPGGKSTQIASTMNNTGLLISNEINTKRCKILSENIERMGIANAIVTNESPEKLTKVFPVFFDKIMVDAPCSGEGMFKKNLNATDEWSLENVQICSERQDMILDCAAQMLAPGGRIVFSTCTFAPEENEGSIYRFLKRHNDFRIVDIDKYNGMSHGNLDYYKTLITNSSIISEDDYDFYKTEIQKTIRLWPHLLKGEGHFVAVLEQTNEKLQSKPNYQRNNKNFGNKNNNLESYYNFFNDTICKLPLDGKLELFKDQLYLVPNGVPSLSGIKLLRRGLHLGTFLKNRFEPSHALALFLSSNLVKNSYDIDYDLAKKFIAGETFPCDLKKGWYLITVNGYSLGWGKVAGKTMKNHYPKGLRKNI</sequence>
<dbReference type="RefSeq" id="WP_074717345.1">
    <property type="nucleotide sequence ID" value="NZ_FNPG01000014.1"/>
</dbReference>
<evidence type="ECO:0000256" key="1">
    <source>
        <dbReference type="ARBA" id="ARBA00022490"/>
    </source>
</evidence>
<evidence type="ECO:0000256" key="5">
    <source>
        <dbReference type="ARBA" id="ARBA00022884"/>
    </source>
</evidence>
<dbReference type="InterPro" id="IPR023267">
    <property type="entry name" value="RCMT"/>
</dbReference>
<feature type="binding site" evidence="6">
    <location>
        <position position="135"/>
    </location>
    <ligand>
        <name>S-adenosyl-L-methionine</name>
        <dbReference type="ChEBI" id="CHEBI:59789"/>
    </ligand>
</feature>
<dbReference type="GO" id="GO:0006396">
    <property type="term" value="P:RNA processing"/>
    <property type="evidence" value="ECO:0007669"/>
    <property type="project" value="InterPro"/>
</dbReference>
<dbReference type="OrthoDB" id="9810297at2"/>
<evidence type="ECO:0000259" key="7">
    <source>
        <dbReference type="PROSITE" id="PS51686"/>
    </source>
</evidence>
<gene>
    <name evidence="8" type="ORF">SAMN02910414_01353</name>
</gene>
<evidence type="ECO:0000256" key="2">
    <source>
        <dbReference type="ARBA" id="ARBA00022603"/>
    </source>
</evidence>
<evidence type="ECO:0000256" key="3">
    <source>
        <dbReference type="ARBA" id="ARBA00022679"/>
    </source>
</evidence>
<dbReference type="STRING" id="1122142.SAMN02910414_01353"/>
<comment type="caution">
    <text evidence="6">Lacks conserved residue(s) required for the propagation of feature annotation.</text>
</comment>
<dbReference type="EMBL" id="FNPG01000014">
    <property type="protein sequence ID" value="SDY35102.1"/>
    <property type="molecule type" value="Genomic_DNA"/>
</dbReference>
<dbReference type="Pfam" id="PF17125">
    <property type="entry name" value="Methyltr_RsmF_N"/>
    <property type="match status" value="1"/>
</dbReference>
<dbReference type="Pfam" id="PF13636">
    <property type="entry name" value="Methyltranf_PUA"/>
    <property type="match status" value="1"/>
</dbReference>
<protein>
    <submittedName>
        <fullName evidence="8">NOL1/NOP2/sun family putative RNA methylase</fullName>
    </submittedName>
</protein>
<feature type="active site" description="Nucleophile" evidence="6">
    <location>
        <position position="233"/>
    </location>
</feature>
<dbReference type="PRINTS" id="PR02008">
    <property type="entry name" value="RCMTFAMILY"/>
</dbReference>
<reference evidence="8 9" key="1">
    <citation type="submission" date="2016-10" db="EMBL/GenBank/DDBJ databases">
        <authorList>
            <person name="de Groot N.N."/>
        </authorList>
    </citation>
    <scope>NUCLEOTIDE SEQUENCE [LARGE SCALE GENOMIC DNA]</scope>
    <source>
        <strain evidence="8 9">DSM 14045</strain>
    </source>
</reference>
<dbReference type="Gene3D" id="3.30.70.1170">
    <property type="entry name" value="Sun protein, domain 3"/>
    <property type="match status" value="1"/>
</dbReference>
<dbReference type="NCBIfam" id="TIGR00446">
    <property type="entry name" value="nop2p"/>
    <property type="match status" value="1"/>
</dbReference>
<accession>A0A1H3J5B8</accession>
<dbReference type="Pfam" id="PF17126">
    <property type="entry name" value="RsmF_methylt_CI"/>
    <property type="match status" value="1"/>
</dbReference>
<dbReference type="SUPFAM" id="SSF53335">
    <property type="entry name" value="S-adenosyl-L-methionine-dependent methyltransferases"/>
    <property type="match status" value="1"/>
</dbReference>
<dbReference type="InterPro" id="IPR011023">
    <property type="entry name" value="Nop2p"/>
</dbReference>
<keyword evidence="9" id="KW-1185">Reference proteome</keyword>
<dbReference type="Gene3D" id="3.40.50.150">
    <property type="entry name" value="Vaccinia Virus protein VP39"/>
    <property type="match status" value="1"/>
</dbReference>
<dbReference type="InterPro" id="IPR031341">
    <property type="entry name" value="Methyltr_RsmF_N"/>
</dbReference>
<dbReference type="CDD" id="cd02440">
    <property type="entry name" value="AdoMet_MTases"/>
    <property type="match status" value="1"/>
</dbReference>
<dbReference type="InterPro" id="IPR001678">
    <property type="entry name" value="MeTrfase_RsmB-F_NOP2_dom"/>
</dbReference>
<feature type="domain" description="SAM-dependent MTase RsmB/NOP-type" evidence="7">
    <location>
        <begin position="22"/>
        <end position="319"/>
    </location>
</feature>
<dbReference type="PANTHER" id="PTHR22807:SF30">
    <property type="entry name" value="28S RRNA (CYTOSINE(4447)-C(5))-METHYLTRANSFERASE-RELATED"/>
    <property type="match status" value="1"/>
</dbReference>
<dbReference type="CDD" id="cd21147">
    <property type="entry name" value="RsmF_methylt_CTD1"/>
    <property type="match status" value="1"/>
</dbReference>
<comment type="similarity">
    <text evidence="6">Belongs to the class I-like SAM-binding methyltransferase superfamily. RsmB/NOP family.</text>
</comment>
<name>A0A1H3J5B8_9FIRM</name>
<keyword evidence="3 6" id="KW-0808">Transferase</keyword>
<dbReference type="GO" id="GO:0001510">
    <property type="term" value="P:RNA methylation"/>
    <property type="evidence" value="ECO:0007669"/>
    <property type="project" value="InterPro"/>
</dbReference>
<evidence type="ECO:0000313" key="8">
    <source>
        <dbReference type="EMBL" id="SDY35102.1"/>
    </source>
</evidence>
<dbReference type="PROSITE" id="PS51686">
    <property type="entry name" value="SAM_MT_RSMB_NOP"/>
    <property type="match status" value="1"/>
</dbReference>
<dbReference type="PANTHER" id="PTHR22807">
    <property type="entry name" value="NOP2 YEAST -RELATED NOL1/NOP2/FMU SUN DOMAIN-CONTAINING"/>
    <property type="match status" value="1"/>
</dbReference>
<keyword evidence="4 6" id="KW-0949">S-adenosyl-L-methionine</keyword>
<feature type="binding site" evidence="6">
    <location>
        <begin position="111"/>
        <end position="117"/>
    </location>
    <ligand>
        <name>S-adenosyl-L-methionine</name>
        <dbReference type="ChEBI" id="CHEBI:59789"/>
    </ligand>
</feature>
<feature type="binding site" evidence="6">
    <location>
        <position position="180"/>
    </location>
    <ligand>
        <name>S-adenosyl-L-methionine</name>
        <dbReference type="ChEBI" id="CHEBI:59789"/>
    </ligand>
</feature>
<dbReference type="GO" id="GO:0008757">
    <property type="term" value="F:S-adenosylmethionine-dependent methyltransferase activity"/>
    <property type="evidence" value="ECO:0007669"/>
    <property type="project" value="InterPro"/>
</dbReference>
<keyword evidence="1" id="KW-0963">Cytoplasm</keyword>
<evidence type="ECO:0000313" key="9">
    <source>
        <dbReference type="Proteomes" id="UP000183918"/>
    </source>
</evidence>
<dbReference type="GO" id="GO:0003723">
    <property type="term" value="F:RNA binding"/>
    <property type="evidence" value="ECO:0007669"/>
    <property type="project" value="UniProtKB-UniRule"/>
</dbReference>
<dbReference type="Gene3D" id="2.30.130.60">
    <property type="match status" value="1"/>
</dbReference>
<dbReference type="Pfam" id="PF01189">
    <property type="entry name" value="Methyltr_RsmB-F"/>
    <property type="match status" value="1"/>
</dbReference>
<dbReference type="InterPro" id="IPR031340">
    <property type="entry name" value="RsmF_methylt_CI"/>
</dbReference>
<proteinExistence type="inferred from homology"/>
<keyword evidence="5 6" id="KW-0694">RNA-binding</keyword>
<keyword evidence="2 6" id="KW-0489">Methyltransferase</keyword>
<dbReference type="InterPro" id="IPR049560">
    <property type="entry name" value="MeTrfase_RsmB-F_NOP2_cat"/>
</dbReference>
<evidence type="ECO:0000256" key="6">
    <source>
        <dbReference type="PROSITE-ProRule" id="PRU01023"/>
    </source>
</evidence>
<evidence type="ECO:0000256" key="4">
    <source>
        <dbReference type="ARBA" id="ARBA00022691"/>
    </source>
</evidence>
<dbReference type="GO" id="GO:0008173">
    <property type="term" value="F:RNA methyltransferase activity"/>
    <property type="evidence" value="ECO:0007669"/>
    <property type="project" value="InterPro"/>
</dbReference>
<dbReference type="InterPro" id="IPR027391">
    <property type="entry name" value="Nol1_Nop2_Fmu_2"/>
</dbReference>
<dbReference type="AlphaFoldDB" id="A0A1H3J5B8"/>
<organism evidence="8 9">
    <name type="scientific">Lachnobacterium bovis DSM 14045</name>
    <dbReference type="NCBI Taxonomy" id="1122142"/>
    <lineage>
        <taxon>Bacteria</taxon>
        <taxon>Bacillati</taxon>
        <taxon>Bacillota</taxon>
        <taxon>Clostridia</taxon>
        <taxon>Lachnospirales</taxon>
        <taxon>Lachnospiraceae</taxon>
        <taxon>Lachnobacterium</taxon>
    </lineage>
</organism>
<dbReference type="InterPro" id="IPR029063">
    <property type="entry name" value="SAM-dependent_MTases_sf"/>
</dbReference>